<accession>A0AA45WK09</accession>
<sequence length="259" mass="29998">MIKYPRTRHLSGSGLQPGDEDLNIATYKELIGRHIVIEEKMDGSNTGIRFTPDGSLLLQSRGHYLTGGPRERQFALFKSWAHHHAPALWDLLTDRYIMYGEWMYAKHTIFYTDLPHYFLEFDIYDTQAGAFLSTAKRREFLAKAPFIVSVRVLYEGVAARKNTLPDWIAPSPFIAADHLEQLRQLADLLGLQPELAWRETDPSGLMEGLYIKVEEGDFVQNRYKWVRSDFLQTIIDSESHWMNRPLIPNQLRKGVNLFD</sequence>
<dbReference type="EMBL" id="FXTU01000001">
    <property type="protein sequence ID" value="SMP05405.1"/>
    <property type="molecule type" value="Genomic_DNA"/>
</dbReference>
<keyword evidence="2" id="KW-0436">Ligase</keyword>
<protein>
    <submittedName>
        <fullName evidence="2">RNA ligase</fullName>
    </submittedName>
</protein>
<gene>
    <name evidence="2" type="ORF">SAMN06265361_101623</name>
</gene>
<keyword evidence="3" id="KW-1185">Reference proteome</keyword>
<dbReference type="PANTHER" id="PTHR43883">
    <property type="entry name" value="SLR0207 PROTEIN"/>
    <property type="match status" value="1"/>
</dbReference>
<dbReference type="Gene3D" id="3.30.470.30">
    <property type="entry name" value="DNA ligase/mRNA capping enzyme"/>
    <property type="match status" value="1"/>
</dbReference>
<dbReference type="Pfam" id="PF09414">
    <property type="entry name" value="RNA_ligase"/>
    <property type="match status" value="1"/>
</dbReference>
<dbReference type="GO" id="GO:0016874">
    <property type="term" value="F:ligase activity"/>
    <property type="evidence" value="ECO:0007669"/>
    <property type="project" value="UniProtKB-KW"/>
</dbReference>
<dbReference type="PANTHER" id="PTHR43883:SF1">
    <property type="entry name" value="GLUCONOKINASE"/>
    <property type="match status" value="1"/>
</dbReference>
<dbReference type="RefSeq" id="WP_284723946.1">
    <property type="nucleotide sequence ID" value="NZ_FXTU01000001.1"/>
</dbReference>
<name>A0AA45WK09_9BACL</name>
<evidence type="ECO:0000259" key="1">
    <source>
        <dbReference type="Pfam" id="PF09414"/>
    </source>
</evidence>
<dbReference type="AlphaFoldDB" id="A0AA45WK09"/>
<comment type="caution">
    <text evidence="2">The sequence shown here is derived from an EMBL/GenBank/DDBJ whole genome shotgun (WGS) entry which is preliminary data.</text>
</comment>
<dbReference type="SUPFAM" id="SSF56091">
    <property type="entry name" value="DNA ligase/mRNA capping enzyme, catalytic domain"/>
    <property type="match status" value="1"/>
</dbReference>
<organism evidence="2 3">
    <name type="scientific">Laceyella tengchongensis</name>
    <dbReference type="NCBI Taxonomy" id="574699"/>
    <lineage>
        <taxon>Bacteria</taxon>
        <taxon>Bacillati</taxon>
        <taxon>Bacillota</taxon>
        <taxon>Bacilli</taxon>
        <taxon>Bacillales</taxon>
        <taxon>Thermoactinomycetaceae</taxon>
        <taxon>Laceyella</taxon>
    </lineage>
</organism>
<dbReference type="InterPro" id="IPR021122">
    <property type="entry name" value="RNA_ligase_dom_REL/Rnl2"/>
</dbReference>
<dbReference type="InterPro" id="IPR052732">
    <property type="entry name" value="Cell-binding_unc_protein"/>
</dbReference>
<feature type="domain" description="RNA ligase" evidence="1">
    <location>
        <begin position="34"/>
        <end position="226"/>
    </location>
</feature>
<evidence type="ECO:0000313" key="2">
    <source>
        <dbReference type="EMBL" id="SMP05405.1"/>
    </source>
</evidence>
<reference evidence="2" key="1">
    <citation type="submission" date="2017-05" db="EMBL/GenBank/DDBJ databases">
        <authorList>
            <person name="Varghese N."/>
            <person name="Submissions S."/>
        </authorList>
    </citation>
    <scope>NUCLEOTIDE SEQUENCE</scope>
    <source>
        <strain evidence="2">DSM 45262</strain>
    </source>
</reference>
<proteinExistence type="predicted"/>
<dbReference type="Proteomes" id="UP001157946">
    <property type="component" value="Unassembled WGS sequence"/>
</dbReference>
<evidence type="ECO:0000313" key="3">
    <source>
        <dbReference type="Proteomes" id="UP001157946"/>
    </source>
</evidence>